<dbReference type="eggNOG" id="COG4695">
    <property type="taxonomic scope" value="Bacteria"/>
</dbReference>
<evidence type="ECO:0000313" key="1">
    <source>
        <dbReference type="EMBL" id="ADK81109.1"/>
    </source>
</evidence>
<dbReference type="EMBL" id="CP002116">
    <property type="protein sequence ID" value="ADK81109.1"/>
    <property type="molecule type" value="Genomic_DNA"/>
</dbReference>
<dbReference type="KEGG" id="ssm:Spirs_1987"/>
<organism evidence="1 2">
    <name type="scientific">Sediminispirochaeta smaragdinae (strain DSM 11293 / JCM 15392 / SEBR 4228)</name>
    <name type="common">Spirochaeta smaragdinae</name>
    <dbReference type="NCBI Taxonomy" id="573413"/>
    <lineage>
        <taxon>Bacteria</taxon>
        <taxon>Pseudomonadati</taxon>
        <taxon>Spirochaetota</taxon>
        <taxon>Spirochaetia</taxon>
        <taxon>Spirochaetales</taxon>
        <taxon>Spirochaetaceae</taxon>
        <taxon>Sediminispirochaeta</taxon>
    </lineage>
</organism>
<dbReference type="InterPro" id="IPR006427">
    <property type="entry name" value="Portal_HK97"/>
</dbReference>
<name>E1R1G8_SEDSS</name>
<evidence type="ECO:0000313" key="2">
    <source>
        <dbReference type="Proteomes" id="UP000002318"/>
    </source>
</evidence>
<dbReference type="HOGENOM" id="CLU_033789_0_1_12"/>
<dbReference type="Gene3D" id="3.30.1120.70">
    <property type="match status" value="1"/>
</dbReference>
<accession>E1R1G8</accession>
<dbReference type="Proteomes" id="UP000002318">
    <property type="component" value="Chromosome"/>
</dbReference>
<dbReference type="AlphaFoldDB" id="E1R1G8"/>
<keyword evidence="2" id="KW-1185">Reference proteome</keyword>
<dbReference type="Gene3D" id="1.20.1270.210">
    <property type="match status" value="1"/>
</dbReference>
<dbReference type="Pfam" id="PF04860">
    <property type="entry name" value="Phage_portal"/>
    <property type="match status" value="1"/>
</dbReference>
<dbReference type="InterPro" id="IPR006944">
    <property type="entry name" value="Phage/GTA_portal"/>
</dbReference>
<gene>
    <name evidence="1" type="ordered locus">Spirs_1987</name>
</gene>
<dbReference type="OrthoDB" id="9765386at2"/>
<dbReference type="NCBIfam" id="TIGR01537">
    <property type="entry name" value="portal_HK97"/>
    <property type="match status" value="1"/>
</dbReference>
<protein>
    <submittedName>
        <fullName evidence="1">Phage portal protein, HK97 family</fullName>
    </submittedName>
</protein>
<dbReference type="RefSeq" id="WP_013254573.1">
    <property type="nucleotide sequence ID" value="NC_014364.1"/>
</dbReference>
<dbReference type="STRING" id="573413.Spirs_1987"/>
<sequence>MKAHIKFRNRVKAFFSPLSGLDEFLEALTAGGRSSSGMSVNEATAMSVSAFFSAVRVITESIASLPLELYERLPEGGKRKDEGTKLYHLLHTQPNSWQTSFEFREMLTYHIIMRGNGYAYLSRGRDGRIYELIPMHPDNVTVRQDDTYRLHYTFQSKRGSVALEQGEVLHLRGLSLNGYTGVSLLTWAREVLGGALGQQEHGNRLWKNGANPGVVLRHPKTLSDIAYERLKTDWEDKYAGARNAAKTVILEEGMEIERLSMTSEDAQYIESRKFTRSEIAGITRVPPHMIGDLDRATFSNIEHQDLAFVKHTLRPWLVRWEQALSRDVIRAPRRFAEFNVDGLARGDLKSRYESYAIGRNWGWLSVNDIRARENMNPIEDGDEYLRPLNMQPVGDEVPKALQEKQSGEKSDGA</sequence>
<dbReference type="Gene3D" id="3.40.140.120">
    <property type="match status" value="1"/>
</dbReference>
<reference evidence="1 2" key="1">
    <citation type="journal article" date="2010" name="Stand. Genomic Sci.">
        <title>Complete genome sequence of Spirochaeta smaragdinae type strain (SEBR 4228).</title>
        <authorList>
            <person name="Mavromatis K."/>
            <person name="Yasawong M."/>
            <person name="Chertkov O."/>
            <person name="Lapidus A."/>
            <person name="Lucas S."/>
            <person name="Nolan M."/>
            <person name="Del Rio T.G."/>
            <person name="Tice H."/>
            <person name="Cheng J.F."/>
            <person name="Pitluck S."/>
            <person name="Liolios K."/>
            <person name="Ivanova N."/>
            <person name="Tapia R."/>
            <person name="Han C."/>
            <person name="Bruce D."/>
            <person name="Goodwin L."/>
            <person name="Pati A."/>
            <person name="Chen A."/>
            <person name="Palaniappan K."/>
            <person name="Land M."/>
            <person name="Hauser L."/>
            <person name="Chang Y.J."/>
            <person name="Jeffries C.D."/>
            <person name="Detter J.C."/>
            <person name="Rohde M."/>
            <person name="Brambilla E."/>
            <person name="Spring S."/>
            <person name="Goker M."/>
            <person name="Sikorski J."/>
            <person name="Woyke T."/>
            <person name="Bristow J."/>
            <person name="Eisen J.A."/>
            <person name="Markowitz V."/>
            <person name="Hugenholtz P."/>
            <person name="Klenk H.P."/>
            <person name="Kyrpides N.C."/>
        </authorList>
    </citation>
    <scope>NUCLEOTIDE SEQUENCE [LARGE SCALE GENOMIC DNA]</scope>
    <source>
        <strain evidence="2">DSM 11293 / JCM 15392 / SEBR 4228</strain>
    </source>
</reference>
<proteinExistence type="predicted"/>